<feature type="transmembrane region" description="Helical" evidence="1">
    <location>
        <begin position="87"/>
        <end position="105"/>
    </location>
</feature>
<dbReference type="AlphaFoldDB" id="A0A7W7MBS2"/>
<organism evidence="2 3">
    <name type="scientific">Actinoplanes octamycinicus</name>
    <dbReference type="NCBI Taxonomy" id="135948"/>
    <lineage>
        <taxon>Bacteria</taxon>
        <taxon>Bacillati</taxon>
        <taxon>Actinomycetota</taxon>
        <taxon>Actinomycetes</taxon>
        <taxon>Micromonosporales</taxon>
        <taxon>Micromonosporaceae</taxon>
        <taxon>Actinoplanes</taxon>
    </lineage>
</organism>
<reference evidence="2 3" key="1">
    <citation type="submission" date="2020-08" db="EMBL/GenBank/DDBJ databases">
        <title>Sequencing the genomes of 1000 actinobacteria strains.</title>
        <authorList>
            <person name="Klenk H.-P."/>
        </authorList>
    </citation>
    <scope>NUCLEOTIDE SEQUENCE [LARGE SCALE GENOMIC DNA]</scope>
    <source>
        <strain evidence="2 3">DSM 45809</strain>
    </source>
</reference>
<dbReference type="EMBL" id="JACHNB010000001">
    <property type="protein sequence ID" value="MBB4744346.1"/>
    <property type="molecule type" value="Genomic_DNA"/>
</dbReference>
<keyword evidence="1" id="KW-0812">Transmembrane</keyword>
<comment type="caution">
    <text evidence="2">The sequence shown here is derived from an EMBL/GenBank/DDBJ whole genome shotgun (WGS) entry which is preliminary data.</text>
</comment>
<dbReference type="RefSeq" id="WP_185044514.1">
    <property type="nucleotide sequence ID" value="NZ_BAABFG010000005.1"/>
</dbReference>
<feature type="transmembrane region" description="Helical" evidence="1">
    <location>
        <begin position="61"/>
        <end position="81"/>
    </location>
</feature>
<keyword evidence="3" id="KW-1185">Reference proteome</keyword>
<evidence type="ECO:0000313" key="2">
    <source>
        <dbReference type="EMBL" id="MBB4744346.1"/>
    </source>
</evidence>
<name>A0A7W7MBS2_9ACTN</name>
<evidence type="ECO:0000313" key="3">
    <source>
        <dbReference type="Proteomes" id="UP000546162"/>
    </source>
</evidence>
<evidence type="ECO:0000256" key="1">
    <source>
        <dbReference type="SAM" id="Phobius"/>
    </source>
</evidence>
<feature type="transmembrane region" description="Helical" evidence="1">
    <location>
        <begin position="36"/>
        <end position="54"/>
    </location>
</feature>
<keyword evidence="1" id="KW-0472">Membrane</keyword>
<sequence>MNRRFHTAADVLLLLLLAATAVLTQAGSSGLRTAVALVAVCLVPGGAILTLLPIGDAGQWFGIAISLSLGVVALGAFPMLWLGWQPAVLGAVLGVVSAVLLGLDLRRRLTAVVA</sequence>
<gene>
    <name evidence="2" type="ORF">BJY16_007805</name>
</gene>
<proteinExistence type="predicted"/>
<protein>
    <submittedName>
        <fullName evidence="2">Putative membrane protein</fullName>
    </submittedName>
</protein>
<accession>A0A7W7MBS2</accession>
<dbReference type="Proteomes" id="UP000546162">
    <property type="component" value="Unassembled WGS sequence"/>
</dbReference>
<keyword evidence="1" id="KW-1133">Transmembrane helix</keyword>